<protein>
    <recommendedName>
        <fullName evidence="1">PPM-type phosphatase domain-containing protein</fullName>
    </recommendedName>
</protein>
<accession>A0A6D2KKG1</accession>
<dbReference type="Proteomes" id="UP000467841">
    <property type="component" value="Unassembled WGS sequence"/>
</dbReference>
<dbReference type="Pfam" id="PF00481">
    <property type="entry name" value="PP2C"/>
    <property type="match status" value="1"/>
</dbReference>
<dbReference type="PROSITE" id="PS51746">
    <property type="entry name" value="PPM_2"/>
    <property type="match status" value="1"/>
</dbReference>
<dbReference type="InterPro" id="IPR001932">
    <property type="entry name" value="PPM-type_phosphatase-like_dom"/>
</dbReference>
<proteinExistence type="predicted"/>
<name>A0A6D2KKG1_9BRAS</name>
<gene>
    <name evidence="2" type="ORF">MERR_LOCUS40779</name>
</gene>
<evidence type="ECO:0000313" key="3">
    <source>
        <dbReference type="Proteomes" id="UP000467841"/>
    </source>
</evidence>
<organism evidence="2 3">
    <name type="scientific">Microthlaspi erraticum</name>
    <dbReference type="NCBI Taxonomy" id="1685480"/>
    <lineage>
        <taxon>Eukaryota</taxon>
        <taxon>Viridiplantae</taxon>
        <taxon>Streptophyta</taxon>
        <taxon>Embryophyta</taxon>
        <taxon>Tracheophyta</taxon>
        <taxon>Spermatophyta</taxon>
        <taxon>Magnoliopsida</taxon>
        <taxon>eudicotyledons</taxon>
        <taxon>Gunneridae</taxon>
        <taxon>Pentapetalae</taxon>
        <taxon>rosids</taxon>
        <taxon>malvids</taxon>
        <taxon>Brassicales</taxon>
        <taxon>Brassicaceae</taxon>
        <taxon>Coluteocarpeae</taxon>
        <taxon>Microthlaspi</taxon>
    </lineage>
</organism>
<dbReference type="SUPFAM" id="SSF81606">
    <property type="entry name" value="PP2C-like"/>
    <property type="match status" value="1"/>
</dbReference>
<dbReference type="InterPro" id="IPR036457">
    <property type="entry name" value="PPM-type-like_dom_sf"/>
</dbReference>
<dbReference type="Gene3D" id="3.60.40.10">
    <property type="entry name" value="PPM-type phosphatase domain"/>
    <property type="match status" value="1"/>
</dbReference>
<comment type="caution">
    <text evidence="2">The sequence shown here is derived from an EMBL/GenBank/DDBJ whole genome shotgun (WGS) entry which is preliminary data.</text>
</comment>
<sequence>MENCEEKEEKEDEAFRAAYLKTESDFFEKVLKSSACFVTVLIQDQEMIVSSLGDCRAVLCGERGVFEALASDHKAAGTDQGGHVAVFQSIKDANLKKWVIGEHKTLKLKIEDRYHPSLIGFVELLWSL</sequence>
<evidence type="ECO:0000313" key="2">
    <source>
        <dbReference type="EMBL" id="CAA7053543.1"/>
    </source>
</evidence>
<dbReference type="EMBL" id="CACVBM020001540">
    <property type="protein sequence ID" value="CAA7053543.1"/>
    <property type="molecule type" value="Genomic_DNA"/>
</dbReference>
<dbReference type="OrthoDB" id="10264738at2759"/>
<feature type="domain" description="PPM-type phosphatase" evidence="1">
    <location>
        <begin position="1"/>
        <end position="128"/>
    </location>
</feature>
<reference evidence="2" key="1">
    <citation type="submission" date="2020-01" db="EMBL/GenBank/DDBJ databases">
        <authorList>
            <person name="Mishra B."/>
        </authorList>
    </citation>
    <scope>NUCLEOTIDE SEQUENCE [LARGE SCALE GENOMIC DNA]</scope>
</reference>
<evidence type="ECO:0000259" key="1">
    <source>
        <dbReference type="PROSITE" id="PS51746"/>
    </source>
</evidence>
<dbReference type="AlphaFoldDB" id="A0A6D2KKG1"/>
<keyword evidence="3" id="KW-1185">Reference proteome</keyword>